<name>L7FKW0_ENTIV</name>
<evidence type="ECO:0000256" key="1">
    <source>
        <dbReference type="SAM" id="SignalP"/>
    </source>
</evidence>
<sequence>MTLAVFILTLQFLVDVKGEDCSPPFEVVCNATYYQNAFEYNNLCLTPAQYVTFNISNDFFLALFVDYLNTIQISMINPIVLSIDTNATFDFELLSGVYGSQVIFVSDLTTNTNSEVSFYTIGGTSLSIITSSFIAKTNITLTTQLSCNKGTFAGSSSIFDIKSVVFSELSLLSLNSSELTGSDLLLWASSAQFTSSRIVFSSVLLVASNMIFFQNSNIHADALSLDRDSFMEINGESRVYIESVNITGELRDYSTYPIVLGQTCGECSTEIDQVVIKCGEQTVKYGKPVFVQYTGNVHIGSILFVNIINCVDLFSFPTNITTGFLNENIQIINEGKTVRYCKNTFDKNVICTLNGTKYYTDIGEQNNESYSFKYPHCPCFGDDCIIEVPLDFNSTFVEIGDHQINAVIRGNGNLDFSVPSQFEQKVTGEIKSLKIQCSITFKFVYDTESILLYETNNQFTQTIMIIKNGVKFTVKCICNNSLPTCSFKANDQLEIYHKDGFFNIGTNKFSVTMI</sequence>
<dbReference type="KEGG" id="eiv:EIN_296450"/>
<dbReference type="AlphaFoldDB" id="L7FKW0"/>
<evidence type="ECO:0000313" key="2">
    <source>
        <dbReference type="EMBL" id="ELP86335.1"/>
    </source>
</evidence>
<feature type="chain" id="PRO_5003974017" evidence="1">
    <location>
        <begin position="19"/>
        <end position="514"/>
    </location>
</feature>
<dbReference type="VEuPathDB" id="AmoebaDB:EIN_296450"/>
<dbReference type="EMBL" id="KB206986">
    <property type="protein sequence ID" value="ELP86335.1"/>
    <property type="molecule type" value="Genomic_DNA"/>
</dbReference>
<evidence type="ECO:0000313" key="3">
    <source>
        <dbReference type="Proteomes" id="UP000014680"/>
    </source>
</evidence>
<dbReference type="RefSeq" id="XP_004185681.1">
    <property type="nucleotide sequence ID" value="XM_004185633.1"/>
</dbReference>
<protein>
    <submittedName>
        <fullName evidence="2">Uncharacterized protein</fullName>
    </submittedName>
</protein>
<dbReference type="GeneID" id="14885321"/>
<accession>L7FKW0</accession>
<keyword evidence="3" id="KW-1185">Reference proteome</keyword>
<organism evidence="2 3">
    <name type="scientific">Entamoeba invadens IP1</name>
    <dbReference type="NCBI Taxonomy" id="370355"/>
    <lineage>
        <taxon>Eukaryota</taxon>
        <taxon>Amoebozoa</taxon>
        <taxon>Evosea</taxon>
        <taxon>Archamoebae</taxon>
        <taxon>Mastigamoebida</taxon>
        <taxon>Entamoebidae</taxon>
        <taxon>Entamoeba</taxon>
    </lineage>
</organism>
<gene>
    <name evidence="2" type="ORF">EIN_296450</name>
</gene>
<feature type="signal peptide" evidence="1">
    <location>
        <begin position="1"/>
        <end position="18"/>
    </location>
</feature>
<reference evidence="2 3" key="1">
    <citation type="submission" date="2012-10" db="EMBL/GenBank/DDBJ databases">
        <authorList>
            <person name="Zafar N."/>
            <person name="Inman J."/>
            <person name="Hall N."/>
            <person name="Lorenzi H."/>
            <person name="Caler E."/>
        </authorList>
    </citation>
    <scope>NUCLEOTIDE SEQUENCE [LARGE SCALE GENOMIC DNA]</scope>
    <source>
        <strain evidence="2 3">IP1</strain>
    </source>
</reference>
<proteinExistence type="predicted"/>
<dbReference type="Proteomes" id="UP000014680">
    <property type="component" value="Unassembled WGS sequence"/>
</dbReference>
<keyword evidence="1" id="KW-0732">Signal</keyword>